<reference evidence="1 2" key="1">
    <citation type="journal article" date="2012" name="Genome Biol.">
        <title>The genome of the polar eukaryotic microalga coccomyxa subellipsoidea reveals traits of cold adaptation.</title>
        <authorList>
            <person name="Blanc G."/>
            <person name="Agarkova I."/>
            <person name="Grimwood J."/>
            <person name="Kuo A."/>
            <person name="Brueggeman A."/>
            <person name="Dunigan D."/>
            <person name="Gurnon J."/>
            <person name="Ladunga I."/>
            <person name="Lindquist E."/>
            <person name="Lucas S."/>
            <person name="Pangilinan J."/>
            <person name="Proschold T."/>
            <person name="Salamov A."/>
            <person name="Schmutz J."/>
            <person name="Weeks D."/>
            <person name="Yamada T."/>
            <person name="Claverie J.M."/>
            <person name="Grigoriev I."/>
            <person name="Van Etten J."/>
            <person name="Lomsadze A."/>
            <person name="Borodovsky M."/>
        </authorList>
    </citation>
    <scope>NUCLEOTIDE SEQUENCE [LARGE SCALE GENOMIC DNA]</scope>
    <source>
        <strain evidence="1 2">C-169</strain>
    </source>
</reference>
<evidence type="ECO:0000313" key="1">
    <source>
        <dbReference type="EMBL" id="EIE19614.1"/>
    </source>
</evidence>
<organism evidence="1 2">
    <name type="scientific">Coccomyxa subellipsoidea (strain C-169)</name>
    <name type="common">Green microalga</name>
    <dbReference type="NCBI Taxonomy" id="574566"/>
    <lineage>
        <taxon>Eukaryota</taxon>
        <taxon>Viridiplantae</taxon>
        <taxon>Chlorophyta</taxon>
        <taxon>core chlorophytes</taxon>
        <taxon>Trebouxiophyceae</taxon>
        <taxon>Trebouxiophyceae incertae sedis</taxon>
        <taxon>Coccomyxaceae</taxon>
        <taxon>Coccomyxa</taxon>
        <taxon>Coccomyxa subellipsoidea</taxon>
    </lineage>
</organism>
<sequence length="224" mass="25445">MTTVNLHSALQQQQCRCSLRSTLPAASNLLMRPLRLPQALQMISRGSYALRMRRSVQLMCISAAAEQKTGKGKLVTKTEIPAFIPRQDLMDQLIRWAMSEADAPRGLGMWGLPVKVDPYYKEEDVLWGITFTIMRDGEVATQLGVWYDDEEVMKHEWVGRGSDGFPTLEGKQREVVGKHLEIRKLDEKPVDDLLRETIRNICQQLVSAINKYYAFGSVFVDEAT</sequence>
<dbReference type="AlphaFoldDB" id="I0YMJ5"/>
<dbReference type="GeneID" id="17037586"/>
<dbReference type="eggNOG" id="ENOG502SAQ2">
    <property type="taxonomic scope" value="Eukaryota"/>
</dbReference>
<dbReference type="Proteomes" id="UP000007264">
    <property type="component" value="Unassembled WGS sequence"/>
</dbReference>
<dbReference type="EMBL" id="AGSI01000018">
    <property type="protein sequence ID" value="EIE19614.1"/>
    <property type="molecule type" value="Genomic_DNA"/>
</dbReference>
<gene>
    <name evidence="1" type="ORF">COCSUDRAFT_67720</name>
</gene>
<name>I0YMJ5_COCSC</name>
<accession>I0YMJ5</accession>
<protein>
    <submittedName>
        <fullName evidence="1">Uncharacterized protein</fullName>
    </submittedName>
</protein>
<dbReference type="KEGG" id="csl:COCSUDRAFT_67720"/>
<comment type="caution">
    <text evidence="1">The sequence shown here is derived from an EMBL/GenBank/DDBJ whole genome shotgun (WGS) entry which is preliminary data.</text>
</comment>
<proteinExistence type="predicted"/>
<dbReference type="OrthoDB" id="506867at2759"/>
<dbReference type="RefSeq" id="XP_005644158.1">
    <property type="nucleotide sequence ID" value="XM_005644101.1"/>
</dbReference>
<evidence type="ECO:0000313" key="2">
    <source>
        <dbReference type="Proteomes" id="UP000007264"/>
    </source>
</evidence>
<keyword evidence="2" id="KW-1185">Reference proteome</keyword>